<reference evidence="5" key="2">
    <citation type="journal article" date="2005" name="Plasmid">
        <title>Characterization of the Micromonospora rosaria pMR2 plasmid and development of a high G+C codon optimized integrase for site-specific integration.</title>
        <authorList>
            <person name="Hosted T.J.Jr."/>
            <person name="Wang T."/>
            <person name="Horan A.C."/>
        </authorList>
    </citation>
    <scope>NUCLEOTIDE SEQUENCE</scope>
    <source>
        <strain evidence="5">SCC2095</strain>
        <plasmid evidence="5">pMR2</plasmid>
    </source>
</reference>
<evidence type="ECO:0000256" key="2">
    <source>
        <dbReference type="ARBA" id="ARBA00022676"/>
    </source>
</evidence>
<evidence type="ECO:0000313" key="5">
    <source>
        <dbReference type="EMBL" id="AAX39004.1"/>
    </source>
</evidence>
<dbReference type="AlphaFoldDB" id="Q58SZ9"/>
<name>Q58SZ9_9ACTN</name>
<dbReference type="InterPro" id="IPR029044">
    <property type="entry name" value="Nucleotide-diphossugar_trans"/>
</dbReference>
<evidence type="ECO:0000259" key="4">
    <source>
        <dbReference type="Pfam" id="PF00535"/>
    </source>
</evidence>
<dbReference type="InterPro" id="IPR050834">
    <property type="entry name" value="Glycosyltransf_2"/>
</dbReference>
<geneLocation type="plasmid" evidence="5">
    <name>pMR2</name>
</geneLocation>
<keyword evidence="3" id="KW-0808">Transferase</keyword>
<evidence type="ECO:0000256" key="1">
    <source>
        <dbReference type="ARBA" id="ARBA00006739"/>
    </source>
</evidence>
<gene>
    <name evidence="5" type="primary">gltA</name>
</gene>
<keyword evidence="2" id="KW-0328">Glycosyltransferase</keyword>
<dbReference type="PANTHER" id="PTHR43685">
    <property type="entry name" value="GLYCOSYLTRANSFERASE"/>
    <property type="match status" value="1"/>
</dbReference>
<dbReference type="EMBL" id="AY860110">
    <property type="protein sequence ID" value="AAX39004.1"/>
    <property type="molecule type" value="Genomic_DNA"/>
</dbReference>
<dbReference type="InterPro" id="IPR001173">
    <property type="entry name" value="Glyco_trans_2-like"/>
</dbReference>
<comment type="similarity">
    <text evidence="1">Belongs to the glycosyltransferase 2 family.</text>
</comment>
<accession>Q58SZ9</accession>
<dbReference type="Gene3D" id="3.90.550.10">
    <property type="entry name" value="Spore Coat Polysaccharide Biosynthesis Protein SpsA, Chain A"/>
    <property type="match status" value="1"/>
</dbReference>
<organism evidence="5">
    <name type="scientific">Micromonospora rosaria</name>
    <dbReference type="NCBI Taxonomy" id="47874"/>
    <lineage>
        <taxon>Bacteria</taxon>
        <taxon>Bacillati</taxon>
        <taxon>Actinomycetota</taxon>
        <taxon>Actinomycetes</taxon>
        <taxon>Micromonosporales</taxon>
        <taxon>Micromonosporaceae</taxon>
        <taxon>Micromonospora</taxon>
    </lineage>
</organism>
<dbReference type="Pfam" id="PF00535">
    <property type="entry name" value="Glycos_transf_2"/>
    <property type="match status" value="1"/>
</dbReference>
<reference evidence="5" key="1">
    <citation type="submission" date="2004-12" db="EMBL/GenBank/DDBJ databases">
        <authorList>
            <person name="Hosted T.J."/>
            <person name="Horan A.C."/>
            <person name="Wang T.X."/>
        </authorList>
    </citation>
    <scope>NUCLEOTIDE SEQUENCE</scope>
    <source>
        <strain evidence="5">SCC2095</strain>
        <plasmid evidence="5">pMR2</plasmid>
    </source>
</reference>
<protein>
    <submittedName>
        <fullName evidence="5">GltA</fullName>
    </submittedName>
</protein>
<keyword evidence="5" id="KW-0614">Plasmid</keyword>
<dbReference type="PANTHER" id="PTHR43685:SF5">
    <property type="entry name" value="GLYCOSYLTRANSFERASE EPSE-RELATED"/>
    <property type="match status" value="1"/>
</dbReference>
<evidence type="ECO:0000256" key="3">
    <source>
        <dbReference type="ARBA" id="ARBA00022679"/>
    </source>
</evidence>
<sequence length="243" mass="26595">MSVITPVHRSSASFLGDVYESLVAQEMPQGWGWEWLVQEDGQDGELKQHLPSDPRISFGSGRSGGPGVARTVALGRATGELVKVLDADDQLMPGTLARDINRLEQSPEVGWTTSRVLDLLPDGSVISWEHQDPPDGPIQKNQVVDHWLNKGHRLPVHPATLCIRRQLLLALGGWMALPASEDTGLLLAANVLSEGYFIGEPGLLYRKWPGQTTMQAAFLEQEARDHRNSIVAGRAKALLELFG</sequence>
<dbReference type="CDD" id="cd00761">
    <property type="entry name" value="Glyco_tranf_GTA_type"/>
    <property type="match status" value="1"/>
</dbReference>
<proteinExistence type="inferred from homology"/>
<dbReference type="CAZy" id="GT2">
    <property type="family name" value="Glycosyltransferase Family 2"/>
</dbReference>
<dbReference type="SUPFAM" id="SSF53448">
    <property type="entry name" value="Nucleotide-diphospho-sugar transferases"/>
    <property type="match status" value="1"/>
</dbReference>
<dbReference type="GO" id="GO:0016757">
    <property type="term" value="F:glycosyltransferase activity"/>
    <property type="evidence" value="ECO:0007669"/>
    <property type="project" value="UniProtKB-KW"/>
</dbReference>
<feature type="domain" description="Glycosyltransferase 2-like" evidence="4">
    <location>
        <begin position="2"/>
        <end position="109"/>
    </location>
</feature>